<dbReference type="KEGG" id="hsk:H4317_00840"/>
<gene>
    <name evidence="1" type="ORF">H4317_00840</name>
</gene>
<dbReference type="Proteomes" id="UP000515489">
    <property type="component" value="Chromosome"/>
</dbReference>
<dbReference type="AlphaFoldDB" id="A0A7G7W7R5"/>
<evidence type="ECO:0000313" key="1">
    <source>
        <dbReference type="EMBL" id="QNH62408.1"/>
    </source>
</evidence>
<reference evidence="1 2" key="1">
    <citation type="submission" date="2020-08" db="EMBL/GenBank/DDBJ databases">
        <title>Hymenobacter sp. S2-20-2 genome sequencing.</title>
        <authorList>
            <person name="Jin L."/>
        </authorList>
    </citation>
    <scope>NUCLEOTIDE SEQUENCE [LARGE SCALE GENOMIC DNA]</scope>
    <source>
        <strain evidence="1 2">S2-20-2</strain>
    </source>
</reference>
<proteinExistence type="predicted"/>
<sequence length="142" mass="16239">MSVPAAEFLLLSYRADLQVLVGRWMRVVTLAEMQQGYELLLQAAVEHRCRQWLLDTRRRNNTDEEGAHWMTQEFLPRLQGQLGGTTALAYLLPPVHLRNAAADAAFPPASYFKDKPFISDRFIDERLAIEWLQLQQSLAPAS</sequence>
<keyword evidence="2" id="KW-1185">Reference proteome</keyword>
<evidence type="ECO:0000313" key="2">
    <source>
        <dbReference type="Proteomes" id="UP000515489"/>
    </source>
</evidence>
<organism evidence="1 2">
    <name type="scientific">Hymenobacter sediminicola</name>
    <dbReference type="NCBI Taxonomy" id="2761579"/>
    <lineage>
        <taxon>Bacteria</taxon>
        <taxon>Pseudomonadati</taxon>
        <taxon>Bacteroidota</taxon>
        <taxon>Cytophagia</taxon>
        <taxon>Cytophagales</taxon>
        <taxon>Hymenobacteraceae</taxon>
        <taxon>Hymenobacter</taxon>
    </lineage>
</organism>
<dbReference type="RefSeq" id="WP_185888320.1">
    <property type="nucleotide sequence ID" value="NZ_CP060202.1"/>
</dbReference>
<accession>A0A7G7W7R5</accession>
<evidence type="ECO:0008006" key="3">
    <source>
        <dbReference type="Google" id="ProtNLM"/>
    </source>
</evidence>
<dbReference type="EMBL" id="CP060202">
    <property type="protein sequence ID" value="QNH62408.1"/>
    <property type="molecule type" value="Genomic_DNA"/>
</dbReference>
<name>A0A7G7W7R5_9BACT</name>
<protein>
    <recommendedName>
        <fullName evidence="3">STAS/SEC14 domain-containing protein</fullName>
    </recommendedName>
</protein>